<protein>
    <submittedName>
        <fullName evidence="1">Uncharacterized protein</fullName>
    </submittedName>
</protein>
<reference evidence="1 2" key="1">
    <citation type="submission" date="2015-01" db="EMBL/GenBank/DDBJ databases">
        <title>Genome Sequencing of Rickettsiales.</title>
        <authorList>
            <person name="Daugherty S.C."/>
            <person name="Su Q."/>
            <person name="Abolude K."/>
            <person name="Beier-Sexton M."/>
            <person name="Carlyon J.A."/>
            <person name="Carter R."/>
            <person name="Day N.P."/>
            <person name="Dumler S.J."/>
            <person name="Dyachenko V."/>
            <person name="Godinez A."/>
            <person name="Kurtti T.J."/>
            <person name="Lichay M."/>
            <person name="Mullins K.E."/>
            <person name="Ott S."/>
            <person name="Pappas-Brown V."/>
            <person name="Paris D.H."/>
            <person name="Patel P."/>
            <person name="Richards A.L."/>
            <person name="Sadzewicz L."/>
            <person name="Sears K."/>
            <person name="Seidman D."/>
            <person name="Sengamalay N."/>
            <person name="Stenos J."/>
            <person name="Tallon L.J."/>
            <person name="Vincent G."/>
            <person name="Fraser C.M."/>
            <person name="Munderloh U."/>
            <person name="Dunning-Hotopp J.C."/>
        </authorList>
    </citation>
    <scope>NUCLEOTIDE SEQUENCE [LARGE SCALE GENOMIC DNA]</scope>
    <source>
        <strain evidence="1 2">Ect</strain>
    </source>
</reference>
<dbReference type="Proteomes" id="UP000033591">
    <property type="component" value="Unassembled WGS sequence"/>
</dbReference>
<accession>A0A0F3PEP9</accession>
<dbReference type="EMBL" id="LAOC01000001">
    <property type="protein sequence ID" value="KJV78417.1"/>
    <property type="molecule type" value="Genomic_DNA"/>
</dbReference>
<dbReference type="AlphaFoldDB" id="A0A0F3PEP9"/>
<sequence>MRGHYEVIDEAISGHNPEIATLLLVARNDVKITPRKN</sequence>
<evidence type="ECO:0000313" key="1">
    <source>
        <dbReference type="EMBL" id="KJV78417.1"/>
    </source>
</evidence>
<proteinExistence type="predicted"/>
<organism evidence="1 2">
    <name type="scientific">Rickettsia rhipicephali str. Ect</name>
    <dbReference type="NCBI Taxonomy" id="1359199"/>
    <lineage>
        <taxon>Bacteria</taxon>
        <taxon>Pseudomonadati</taxon>
        <taxon>Pseudomonadota</taxon>
        <taxon>Alphaproteobacteria</taxon>
        <taxon>Rickettsiales</taxon>
        <taxon>Rickettsiaceae</taxon>
        <taxon>Rickettsieae</taxon>
        <taxon>Rickettsia</taxon>
        <taxon>spotted fever group</taxon>
    </lineage>
</organism>
<name>A0A0F3PEP9_RICRH</name>
<evidence type="ECO:0000313" key="2">
    <source>
        <dbReference type="Proteomes" id="UP000033591"/>
    </source>
</evidence>
<comment type="caution">
    <text evidence="1">The sequence shown here is derived from an EMBL/GenBank/DDBJ whole genome shotgun (WGS) entry which is preliminary data.</text>
</comment>
<gene>
    <name evidence="1" type="ORF">RMAECT_1014</name>
</gene>
<dbReference type="PATRIC" id="fig|1359199.3.peg.995"/>